<dbReference type="EMBL" id="JATN01000319">
    <property type="protein sequence ID" value="EUC61597.1"/>
    <property type="molecule type" value="Genomic_DNA"/>
</dbReference>
<reference evidence="3" key="1">
    <citation type="journal article" date="2014" name="Genome Announc.">
        <title>Draft genome sequence of the plant-pathogenic soil fungus Rhizoctonia solani anastomosis group 3 strain Rhs1AP.</title>
        <authorList>
            <person name="Cubeta M.A."/>
            <person name="Thomas E."/>
            <person name="Dean R.A."/>
            <person name="Jabaji S."/>
            <person name="Neate S.M."/>
            <person name="Tavantzis S."/>
            <person name="Toda T."/>
            <person name="Vilgalys R."/>
            <person name="Bharathan N."/>
            <person name="Fedorova-Abrams N."/>
            <person name="Pakala S.B."/>
            <person name="Pakala S.M."/>
            <person name="Zafar N."/>
            <person name="Joardar V."/>
            <person name="Losada L."/>
            <person name="Nierman W.C."/>
        </authorList>
    </citation>
    <scope>NUCLEOTIDE SEQUENCE [LARGE SCALE GENOMIC DNA]</scope>
    <source>
        <strain evidence="3">AG-3</strain>
    </source>
</reference>
<evidence type="ECO:0000256" key="1">
    <source>
        <dbReference type="SAM" id="MobiDB-lite"/>
    </source>
</evidence>
<feature type="region of interest" description="Disordered" evidence="1">
    <location>
        <begin position="243"/>
        <end position="279"/>
    </location>
</feature>
<dbReference type="AlphaFoldDB" id="X8JCX6"/>
<evidence type="ECO:0000313" key="2">
    <source>
        <dbReference type="EMBL" id="EUC61597.1"/>
    </source>
</evidence>
<organism evidence="2 3">
    <name type="scientific">Rhizoctonia solani AG-3 Rhs1AP</name>
    <dbReference type="NCBI Taxonomy" id="1086054"/>
    <lineage>
        <taxon>Eukaryota</taxon>
        <taxon>Fungi</taxon>
        <taxon>Dikarya</taxon>
        <taxon>Basidiomycota</taxon>
        <taxon>Agaricomycotina</taxon>
        <taxon>Agaricomycetes</taxon>
        <taxon>Cantharellales</taxon>
        <taxon>Ceratobasidiaceae</taxon>
        <taxon>Rhizoctonia</taxon>
    </lineage>
</organism>
<evidence type="ECO:0000313" key="3">
    <source>
        <dbReference type="Proteomes" id="UP000030108"/>
    </source>
</evidence>
<comment type="caution">
    <text evidence="2">The sequence shown here is derived from an EMBL/GenBank/DDBJ whole genome shotgun (WGS) entry which is preliminary data.</text>
</comment>
<protein>
    <submittedName>
        <fullName evidence="2">Uncharacterized protein</fullName>
    </submittedName>
</protein>
<feature type="non-terminal residue" evidence="2">
    <location>
        <position position="279"/>
    </location>
</feature>
<accession>X8JCX6</accession>
<dbReference type="OrthoDB" id="3208091at2759"/>
<feature type="region of interest" description="Disordered" evidence="1">
    <location>
        <begin position="1"/>
        <end position="29"/>
    </location>
</feature>
<proteinExistence type="predicted"/>
<dbReference type="Proteomes" id="UP000030108">
    <property type="component" value="Unassembled WGS sequence"/>
</dbReference>
<name>X8JCX6_9AGAM</name>
<gene>
    <name evidence="2" type="ORF">RSOL_401170</name>
</gene>
<sequence length="279" mass="31245">MPRAESPPETPQHVTQSKDTIPPSRGCSRVQDARMSLDPWATPADRMPLYVVYLGPIQGAWSNVENVRKIAALNIPFRFCTAYTWKEALYVRAAGESFADIAAGRPGWPRLHAVLLDLFGNEASFILGPTLVDMLENINKSTPSPTLTSALKQIRRRHSRRFSYLAPDHPSYEPATRASTRISSMRPRPSRLIFQIPKTTTSLGINKDVAVAMHIFDSQVMEHWGPSHANDCRQSASKLPLTRIRKEDIGESPSLVELEKKERSGEAFEEDWGPMPARS</sequence>
<feature type="compositionally biased region" description="Basic and acidic residues" evidence="1">
    <location>
        <begin position="257"/>
        <end position="266"/>
    </location>
</feature>